<feature type="compositionally biased region" description="Low complexity" evidence="1">
    <location>
        <begin position="11"/>
        <end position="20"/>
    </location>
</feature>
<proteinExistence type="predicted"/>
<keyword evidence="3" id="KW-1185">Reference proteome</keyword>
<gene>
    <name evidence="2" type="ORF">R1sor_007564</name>
</gene>
<feature type="region of interest" description="Disordered" evidence="1">
    <location>
        <begin position="1"/>
        <end position="69"/>
    </location>
</feature>
<evidence type="ECO:0000313" key="3">
    <source>
        <dbReference type="Proteomes" id="UP001633002"/>
    </source>
</evidence>
<feature type="compositionally biased region" description="Low complexity" evidence="1">
    <location>
        <begin position="153"/>
        <end position="164"/>
    </location>
</feature>
<dbReference type="Proteomes" id="UP001633002">
    <property type="component" value="Unassembled WGS sequence"/>
</dbReference>
<evidence type="ECO:0000313" key="2">
    <source>
        <dbReference type="EMBL" id="KAL3693913.1"/>
    </source>
</evidence>
<feature type="compositionally biased region" description="Acidic residues" evidence="1">
    <location>
        <begin position="42"/>
        <end position="60"/>
    </location>
</feature>
<evidence type="ECO:0000256" key="1">
    <source>
        <dbReference type="SAM" id="MobiDB-lite"/>
    </source>
</evidence>
<feature type="compositionally biased region" description="Low complexity" evidence="1">
    <location>
        <begin position="190"/>
        <end position="201"/>
    </location>
</feature>
<organism evidence="2 3">
    <name type="scientific">Riccia sorocarpa</name>
    <dbReference type="NCBI Taxonomy" id="122646"/>
    <lineage>
        <taxon>Eukaryota</taxon>
        <taxon>Viridiplantae</taxon>
        <taxon>Streptophyta</taxon>
        <taxon>Embryophyta</taxon>
        <taxon>Marchantiophyta</taxon>
        <taxon>Marchantiopsida</taxon>
        <taxon>Marchantiidae</taxon>
        <taxon>Marchantiales</taxon>
        <taxon>Ricciaceae</taxon>
        <taxon>Riccia</taxon>
    </lineage>
</organism>
<feature type="region of interest" description="Disordered" evidence="1">
    <location>
        <begin position="143"/>
        <end position="212"/>
    </location>
</feature>
<feature type="compositionally biased region" description="Polar residues" evidence="1">
    <location>
        <begin position="1"/>
        <end position="10"/>
    </location>
</feature>
<dbReference type="EMBL" id="JBJQOH010000003">
    <property type="protein sequence ID" value="KAL3693913.1"/>
    <property type="molecule type" value="Genomic_DNA"/>
</dbReference>
<name>A0ABD3HR61_9MARC</name>
<reference evidence="2 3" key="1">
    <citation type="submission" date="2024-09" db="EMBL/GenBank/DDBJ databases">
        <title>Chromosome-scale assembly of Riccia sorocarpa.</title>
        <authorList>
            <person name="Paukszto L."/>
        </authorList>
    </citation>
    <scope>NUCLEOTIDE SEQUENCE [LARGE SCALE GENOMIC DNA]</scope>
    <source>
        <strain evidence="2">LP-2024</strain>
        <tissue evidence="2">Aerial parts of the thallus</tissue>
    </source>
</reference>
<sequence>MNGAAMSNSLPGFPFRGPPGRNDPLPESPSPDASNAGPAGNFDEDGEENESGAESDDDQPDGGKMGSRIFGRDWQTMALIEAKKELSDFVATLRGRAKILSEAQKLARVQESLARKGVKCEHKLPRKFLDEWRVLMDTFQGNRTVHKPPCLESSSKVPTPTSGSGTSGSGGPSTPEAGTSVGPAEFRSGAATAAAEPSNAANSGMKRKKMTSMSASLMVEAIDRMTESTREISHDMQKFKTDERREKHALVREIESQKQDRADSRRNRLADVLGQMVVAIGELARSKRARG</sequence>
<accession>A0ABD3HR61</accession>
<comment type="caution">
    <text evidence="2">The sequence shown here is derived from an EMBL/GenBank/DDBJ whole genome shotgun (WGS) entry which is preliminary data.</text>
</comment>
<protein>
    <submittedName>
        <fullName evidence="2">Uncharacterized protein</fullName>
    </submittedName>
</protein>
<dbReference type="AlphaFoldDB" id="A0ABD3HR61"/>